<evidence type="ECO:0000256" key="3">
    <source>
        <dbReference type="ARBA" id="ARBA00023002"/>
    </source>
</evidence>
<dbReference type="SUPFAM" id="SSF51679">
    <property type="entry name" value="Bacterial luciferase-like"/>
    <property type="match status" value="1"/>
</dbReference>
<keyword evidence="4" id="KW-0503">Monooxygenase</keyword>
<evidence type="ECO:0000259" key="5">
    <source>
        <dbReference type="Pfam" id="PF00296"/>
    </source>
</evidence>
<sequence length="305" mass="33227">MDKSVSIGIHVPSVAVAGLQSGQAYAEFFRQVESFGFDAIWVEDRVFHPAPLADSLLLLLWAAAHTRHLLLGTAVLVLNLRLAPVVARQVSTLHHLSGGRLALGVSLGGRPEEYEGLGIPMDRRVAVFRESMAVLRQLLGGEPVDHAGKFFQLREATVRPAAPVPILVGGIVEAAIRRAGALADGWIMAPFGTIEDFRRGWQIAQEAASQVGKDPNKLTAGRLLYVAVDDDRTRARDDLVQFLHGYYGTGFDVDKHAIFGPAKEVTERLREQVDAGITHLMLGVPSLDHTHLRRLAQEVAPALRV</sequence>
<evidence type="ECO:0000256" key="2">
    <source>
        <dbReference type="ARBA" id="ARBA00022643"/>
    </source>
</evidence>
<keyword evidence="1" id="KW-0285">Flavoprotein</keyword>
<dbReference type="InterPro" id="IPR011251">
    <property type="entry name" value="Luciferase-like_dom"/>
</dbReference>
<accession>A0A161KGG6</accession>
<dbReference type="GO" id="GO:0046306">
    <property type="term" value="P:alkanesulfonate catabolic process"/>
    <property type="evidence" value="ECO:0007669"/>
    <property type="project" value="TreeGrafter"/>
</dbReference>
<dbReference type="GO" id="GO:0008726">
    <property type="term" value="F:alkanesulfonate monooxygenase activity"/>
    <property type="evidence" value="ECO:0007669"/>
    <property type="project" value="TreeGrafter"/>
</dbReference>
<proteinExistence type="predicted"/>
<gene>
    <name evidence="6" type="ORF">MGWOODY_XGa1188</name>
</gene>
<dbReference type="PANTHER" id="PTHR42847:SF4">
    <property type="entry name" value="ALKANESULFONATE MONOOXYGENASE-RELATED"/>
    <property type="match status" value="1"/>
</dbReference>
<name>A0A161KGG6_9ZZZZ</name>
<keyword evidence="2" id="KW-0288">FMN</keyword>
<dbReference type="InterPro" id="IPR050172">
    <property type="entry name" value="SsuD_RutA_monooxygenase"/>
</dbReference>
<evidence type="ECO:0000256" key="4">
    <source>
        <dbReference type="ARBA" id="ARBA00023033"/>
    </source>
</evidence>
<dbReference type="PANTHER" id="PTHR42847">
    <property type="entry name" value="ALKANESULFONATE MONOOXYGENASE"/>
    <property type="match status" value="1"/>
</dbReference>
<dbReference type="Pfam" id="PF00296">
    <property type="entry name" value="Bac_luciferase"/>
    <property type="match status" value="1"/>
</dbReference>
<reference evidence="6" key="1">
    <citation type="submission" date="2015-10" db="EMBL/GenBank/DDBJ databases">
        <authorList>
            <person name="Gilbert D.G."/>
        </authorList>
    </citation>
    <scope>NUCLEOTIDE SEQUENCE</scope>
</reference>
<dbReference type="InterPro" id="IPR036661">
    <property type="entry name" value="Luciferase-like_sf"/>
</dbReference>
<organism evidence="6">
    <name type="scientific">hydrothermal vent metagenome</name>
    <dbReference type="NCBI Taxonomy" id="652676"/>
    <lineage>
        <taxon>unclassified sequences</taxon>
        <taxon>metagenomes</taxon>
        <taxon>ecological metagenomes</taxon>
    </lineage>
</organism>
<dbReference type="EMBL" id="CZRL01000074">
    <property type="protein sequence ID" value="CUS51996.1"/>
    <property type="molecule type" value="Genomic_DNA"/>
</dbReference>
<protein>
    <submittedName>
        <fullName evidence="6">Luciferase-like protein</fullName>
    </submittedName>
</protein>
<keyword evidence="3" id="KW-0560">Oxidoreductase</keyword>
<evidence type="ECO:0000256" key="1">
    <source>
        <dbReference type="ARBA" id="ARBA00022630"/>
    </source>
</evidence>
<dbReference type="Gene3D" id="3.20.20.30">
    <property type="entry name" value="Luciferase-like domain"/>
    <property type="match status" value="1"/>
</dbReference>
<feature type="domain" description="Luciferase-like" evidence="5">
    <location>
        <begin position="20"/>
        <end position="245"/>
    </location>
</feature>
<evidence type="ECO:0000313" key="6">
    <source>
        <dbReference type="EMBL" id="CUS51996.1"/>
    </source>
</evidence>
<dbReference type="AlphaFoldDB" id="A0A161KGG6"/>